<feature type="region of interest" description="Disordered" evidence="1">
    <location>
        <begin position="182"/>
        <end position="302"/>
    </location>
</feature>
<reference evidence="3 4" key="1">
    <citation type="submission" date="2021-08" db="EMBL/GenBank/DDBJ databases">
        <title>Streptomyces sp. PTM05 isolated from lichen.</title>
        <authorList>
            <person name="Somphong A."/>
            <person name="Phongsopitanun W."/>
            <person name="Tanasupawat S."/>
        </authorList>
    </citation>
    <scope>NUCLEOTIDE SEQUENCE [LARGE SCALE GENOMIC DNA]</scope>
    <source>
        <strain evidence="3 4">Ptm05</strain>
    </source>
</reference>
<feature type="transmembrane region" description="Helical" evidence="2">
    <location>
        <begin position="65"/>
        <end position="86"/>
    </location>
</feature>
<dbReference type="RefSeq" id="WP_222979887.1">
    <property type="nucleotide sequence ID" value="NZ_JAINVZ010000014.1"/>
</dbReference>
<proteinExistence type="predicted"/>
<organism evidence="3 4">
    <name type="scientific">Streptantibioticus parmotrematis</name>
    <dbReference type="NCBI Taxonomy" id="2873249"/>
    <lineage>
        <taxon>Bacteria</taxon>
        <taxon>Bacillati</taxon>
        <taxon>Actinomycetota</taxon>
        <taxon>Actinomycetes</taxon>
        <taxon>Kitasatosporales</taxon>
        <taxon>Streptomycetaceae</taxon>
        <taxon>Streptantibioticus</taxon>
    </lineage>
</organism>
<feature type="region of interest" description="Disordered" evidence="1">
    <location>
        <begin position="1"/>
        <end position="32"/>
    </location>
</feature>
<keyword evidence="4" id="KW-1185">Reference proteome</keyword>
<gene>
    <name evidence="3" type="ORF">K7472_20105</name>
</gene>
<feature type="compositionally biased region" description="Polar residues" evidence="1">
    <location>
        <begin position="194"/>
        <end position="204"/>
    </location>
</feature>
<feature type="compositionally biased region" description="Basic and acidic residues" evidence="1">
    <location>
        <begin position="1"/>
        <end position="15"/>
    </location>
</feature>
<evidence type="ECO:0000313" key="4">
    <source>
        <dbReference type="Proteomes" id="UP001198565"/>
    </source>
</evidence>
<feature type="transmembrane region" description="Helical" evidence="2">
    <location>
        <begin position="39"/>
        <end position="59"/>
    </location>
</feature>
<sequence>MEKYAYRGTEMDGKPEMGTQSSKRSDEVKSDKKRIDLSLPQVAGSGAAALVAAYLASFLGVYGTIMGAAVVSVLATTGGAIFQHFFHRTGEQLRESTLARPYDRAPQRGAGPAPDPAAAAVPSTLGEYGEATTHGTRVRGWRRPLLAAGTLFVAVMVLVTGIELAAGSSMASWWGNGGKGGTTFSRAVDGGGSSHTTPRHQPSQDSTGGGTDDGGSGGTDGGASHGPDGSGGGRGGSSSDPSPDPSPSTGASTGPSPSPDPSGSQGSGQDQGQGQGQSKGQTQGQGAAGGGAAGGPSASAQD</sequence>
<accession>A0ABS7QW42</accession>
<name>A0ABS7QW42_9ACTN</name>
<evidence type="ECO:0000313" key="3">
    <source>
        <dbReference type="EMBL" id="MBY8887133.1"/>
    </source>
</evidence>
<keyword evidence="2" id="KW-0812">Transmembrane</keyword>
<feature type="compositionally biased region" description="Gly residues" evidence="1">
    <location>
        <begin position="265"/>
        <end position="277"/>
    </location>
</feature>
<keyword evidence="2" id="KW-1133">Transmembrane helix</keyword>
<protein>
    <submittedName>
        <fullName evidence="3">Uncharacterized protein</fullName>
    </submittedName>
</protein>
<evidence type="ECO:0000256" key="1">
    <source>
        <dbReference type="SAM" id="MobiDB-lite"/>
    </source>
</evidence>
<dbReference type="Proteomes" id="UP001198565">
    <property type="component" value="Unassembled WGS sequence"/>
</dbReference>
<evidence type="ECO:0000256" key="2">
    <source>
        <dbReference type="SAM" id="Phobius"/>
    </source>
</evidence>
<dbReference type="EMBL" id="JAINVZ010000014">
    <property type="protein sequence ID" value="MBY8887133.1"/>
    <property type="molecule type" value="Genomic_DNA"/>
</dbReference>
<feature type="compositionally biased region" description="Gly residues" evidence="1">
    <location>
        <begin position="207"/>
        <end position="236"/>
    </location>
</feature>
<keyword evidence="2" id="KW-0472">Membrane</keyword>
<feature type="compositionally biased region" description="Basic and acidic residues" evidence="1">
    <location>
        <begin position="23"/>
        <end position="32"/>
    </location>
</feature>
<feature type="transmembrane region" description="Helical" evidence="2">
    <location>
        <begin position="145"/>
        <end position="166"/>
    </location>
</feature>
<feature type="compositionally biased region" description="Low complexity" evidence="1">
    <location>
        <begin position="237"/>
        <end position="264"/>
    </location>
</feature>
<comment type="caution">
    <text evidence="3">The sequence shown here is derived from an EMBL/GenBank/DDBJ whole genome shotgun (WGS) entry which is preliminary data.</text>
</comment>